<name>A0A1M6GCY4_9FLAO</name>
<keyword evidence="2" id="KW-1185">Reference proteome</keyword>
<accession>A0A1M6GCY4</accession>
<dbReference type="EMBL" id="FQZI01000005">
    <property type="protein sequence ID" value="SHJ07760.1"/>
    <property type="molecule type" value="Genomic_DNA"/>
</dbReference>
<dbReference type="AlphaFoldDB" id="A0A1M6GCY4"/>
<dbReference type="Proteomes" id="UP000184488">
    <property type="component" value="Unassembled WGS sequence"/>
</dbReference>
<sequence>MKTKFVNAFKGLLVLSALIINSCQDDSIDTAQKSSNEKQSIESLKQELTPVSSQELPQTVQNQIDLSKANLSKYLNSDLQIDQVVVLGKLNTAKGIMLAHDVLSSNENTIAFGNIKDVKTVVIAKMKKIYSGDKLTATQKNIKDVVVNEIKPNDNLLEITWLNKGQKFTSFCVYRDSGIVWDNVLSGLIIMDPKGNTEVSNEGQSKIASKWYKQWWTATWLWGSDRGEIGYQITIYYSGSTVSNTDVNDWGSMSLGSARSESKVTKETGSYGQCRYALGLCTPTGSLSFSYSSFSVSFSGLGSNIIANGNKSLYP</sequence>
<protein>
    <submittedName>
        <fullName evidence="1">Uncharacterized protein</fullName>
    </submittedName>
</protein>
<reference evidence="2" key="1">
    <citation type="submission" date="2016-11" db="EMBL/GenBank/DDBJ databases">
        <authorList>
            <person name="Varghese N."/>
            <person name="Submissions S."/>
        </authorList>
    </citation>
    <scope>NUCLEOTIDE SEQUENCE [LARGE SCALE GENOMIC DNA]</scope>
    <source>
        <strain evidence="2">DSM 18829</strain>
    </source>
</reference>
<dbReference type="STRING" id="415425.SAMN05444363_2538"/>
<dbReference type="RefSeq" id="WP_073311871.1">
    <property type="nucleotide sequence ID" value="NZ_FQZI01000005.1"/>
</dbReference>
<dbReference type="OrthoDB" id="873551at2"/>
<evidence type="ECO:0000313" key="1">
    <source>
        <dbReference type="EMBL" id="SHJ07760.1"/>
    </source>
</evidence>
<evidence type="ECO:0000313" key="2">
    <source>
        <dbReference type="Proteomes" id="UP000184488"/>
    </source>
</evidence>
<organism evidence="1 2">
    <name type="scientific">Flavobacterium terrae</name>
    <dbReference type="NCBI Taxonomy" id="415425"/>
    <lineage>
        <taxon>Bacteria</taxon>
        <taxon>Pseudomonadati</taxon>
        <taxon>Bacteroidota</taxon>
        <taxon>Flavobacteriia</taxon>
        <taxon>Flavobacteriales</taxon>
        <taxon>Flavobacteriaceae</taxon>
        <taxon>Flavobacterium</taxon>
    </lineage>
</organism>
<gene>
    <name evidence="1" type="ORF">SAMN05444363_2538</name>
</gene>
<proteinExistence type="predicted"/>